<dbReference type="InterPro" id="IPR000477">
    <property type="entry name" value="RT_dom"/>
</dbReference>
<feature type="region of interest" description="Disordered" evidence="2">
    <location>
        <begin position="348"/>
        <end position="399"/>
    </location>
</feature>
<dbReference type="InterPro" id="IPR043128">
    <property type="entry name" value="Rev_trsase/Diguanyl_cyclase"/>
</dbReference>
<name>A0AAE0BD72_9CHLO</name>
<dbReference type="InterPro" id="IPR041577">
    <property type="entry name" value="RT_RNaseH_2"/>
</dbReference>
<dbReference type="InterPro" id="IPR050951">
    <property type="entry name" value="Retrovirus_Pol_polyprotein"/>
</dbReference>
<dbReference type="PANTHER" id="PTHR37984:SF5">
    <property type="entry name" value="PROTEIN NYNRIN-LIKE"/>
    <property type="match status" value="1"/>
</dbReference>
<evidence type="ECO:0000259" key="3">
    <source>
        <dbReference type="Pfam" id="PF00078"/>
    </source>
</evidence>
<dbReference type="PANTHER" id="PTHR37984">
    <property type="entry name" value="PROTEIN CBG26694"/>
    <property type="match status" value="1"/>
</dbReference>
<dbReference type="Gene3D" id="3.10.10.10">
    <property type="entry name" value="HIV Type 1 Reverse Transcriptase, subunit A, domain 1"/>
    <property type="match status" value="1"/>
</dbReference>
<evidence type="ECO:0000256" key="2">
    <source>
        <dbReference type="SAM" id="MobiDB-lite"/>
    </source>
</evidence>
<dbReference type="Pfam" id="PF00078">
    <property type="entry name" value="RVT_1"/>
    <property type="match status" value="1"/>
</dbReference>
<dbReference type="AlphaFoldDB" id="A0AAE0BD72"/>
<evidence type="ECO:0008006" key="7">
    <source>
        <dbReference type="Google" id="ProtNLM"/>
    </source>
</evidence>
<feature type="compositionally biased region" description="Basic and acidic residues" evidence="2">
    <location>
        <begin position="371"/>
        <end position="381"/>
    </location>
</feature>
<dbReference type="GO" id="GO:0003824">
    <property type="term" value="F:catalytic activity"/>
    <property type="evidence" value="ECO:0007669"/>
    <property type="project" value="UniProtKB-KW"/>
</dbReference>
<dbReference type="EMBL" id="LGRX02035651">
    <property type="protein sequence ID" value="KAK3233682.1"/>
    <property type="molecule type" value="Genomic_DNA"/>
</dbReference>
<proteinExistence type="predicted"/>
<dbReference type="SUPFAM" id="SSF56672">
    <property type="entry name" value="DNA/RNA polymerases"/>
    <property type="match status" value="1"/>
</dbReference>
<dbReference type="InterPro" id="IPR043502">
    <property type="entry name" value="DNA/RNA_pol_sf"/>
</dbReference>
<dbReference type="Gene3D" id="3.30.70.270">
    <property type="match status" value="2"/>
</dbReference>
<accession>A0AAE0BD72</accession>
<keyword evidence="6" id="KW-1185">Reference proteome</keyword>
<evidence type="ECO:0000256" key="1">
    <source>
        <dbReference type="ARBA" id="ARBA00023268"/>
    </source>
</evidence>
<reference evidence="5 6" key="1">
    <citation type="journal article" date="2015" name="Genome Biol. Evol.">
        <title>Comparative Genomics of a Bacterivorous Green Alga Reveals Evolutionary Causalities and Consequences of Phago-Mixotrophic Mode of Nutrition.</title>
        <authorList>
            <person name="Burns J.A."/>
            <person name="Paasch A."/>
            <person name="Narechania A."/>
            <person name="Kim E."/>
        </authorList>
    </citation>
    <scope>NUCLEOTIDE SEQUENCE [LARGE SCALE GENOMIC DNA]</scope>
    <source>
        <strain evidence="5 6">PLY_AMNH</strain>
    </source>
</reference>
<gene>
    <name evidence="5" type="ORF">CYMTET_56039</name>
</gene>
<keyword evidence="1" id="KW-0511">Multifunctional enzyme</keyword>
<dbReference type="Proteomes" id="UP001190700">
    <property type="component" value="Unassembled WGS sequence"/>
</dbReference>
<organism evidence="5 6">
    <name type="scientific">Cymbomonas tetramitiformis</name>
    <dbReference type="NCBI Taxonomy" id="36881"/>
    <lineage>
        <taxon>Eukaryota</taxon>
        <taxon>Viridiplantae</taxon>
        <taxon>Chlorophyta</taxon>
        <taxon>Pyramimonadophyceae</taxon>
        <taxon>Pyramimonadales</taxon>
        <taxon>Pyramimonadaceae</taxon>
        <taxon>Cymbomonas</taxon>
    </lineage>
</organism>
<protein>
    <recommendedName>
        <fullName evidence="7">Reverse transcriptase/retrotransposon-derived protein RNase H-like domain-containing protein</fullName>
    </recommendedName>
</protein>
<dbReference type="CDD" id="cd09274">
    <property type="entry name" value="RNase_HI_RT_Ty3"/>
    <property type="match status" value="1"/>
</dbReference>
<feature type="domain" description="Reverse transcriptase/retrotransposon-derived protein RNase H-like" evidence="4">
    <location>
        <begin position="244"/>
        <end position="303"/>
    </location>
</feature>
<feature type="domain" description="Reverse transcriptase" evidence="3">
    <location>
        <begin position="68"/>
        <end position="149"/>
    </location>
</feature>
<comment type="caution">
    <text evidence="5">The sequence shown here is derived from an EMBL/GenBank/DDBJ whole genome shotgun (WGS) entry which is preliminary data.</text>
</comment>
<evidence type="ECO:0000259" key="4">
    <source>
        <dbReference type="Pfam" id="PF17919"/>
    </source>
</evidence>
<dbReference type="Pfam" id="PF17919">
    <property type="entry name" value="RT_RNaseH_2"/>
    <property type="match status" value="1"/>
</dbReference>
<sequence>MRNVVRRCSYCFANRPQDIKGYHGGAAHATFAIPFKDETKVAYQRPRKYSPGEQEIIDLHCKELLEPEELYQRVAKAKFKTTLDATKAFDQIPMTTEEDRDKTAFWWGNQLYRYTSMPFGAAGATATFIRIMDYELRHLQHCTVAYVDDESGCTQASQPSGRPPWTSWATACPGHNTIGAQDIKCKAIQELPKPEDKTGVRSILGLMNYYKGLVGEPMGPNYSEMARPLNDLLRKEVVDVKEAWGKDQDRAFQTLKDALCSGRCLKPIDYGKPIFLCTDWSNHGIGAVLDQKDEQGVEHICVYLHGVHFTLVTDHSPLTTLMEKGDLQGQHLRWAISLQEFEFTVQYRPGPKNENADVPSRYPLPSTADETGARLDREGNHRLAQKQTQRPKWPTTVRK</sequence>
<evidence type="ECO:0000313" key="6">
    <source>
        <dbReference type="Proteomes" id="UP001190700"/>
    </source>
</evidence>
<evidence type="ECO:0000313" key="5">
    <source>
        <dbReference type="EMBL" id="KAK3233682.1"/>
    </source>
</evidence>